<dbReference type="Proteomes" id="UP001318040">
    <property type="component" value="Chromosome 3"/>
</dbReference>
<dbReference type="KEGG" id="pmrn:116954411"/>
<keyword evidence="1" id="KW-0812">Transmembrane</keyword>
<evidence type="ECO:0000256" key="2">
    <source>
        <dbReference type="SAM" id="SignalP"/>
    </source>
</evidence>
<sequence length="284" mass="32087">MHLLARIALLLSLMSTLTSVVANVGKTNSSVAQPKRTLRPERPPDDIMKAKCGFTLNEIHECKIMGCNAATAECSKPNVTFSDCLFDKCHDARIECEKPLNNHLSPEEICEGDGFTKVDNECLKTKSSSKDLLEACKAENYVKVRRECFAPVWKKRIHDVGMNNFNVLYMTNEFIDCAYMKCFENTEECIKKHHEEMAKNPRIYTEFSLEHCAYVSNVYPRDCETPNCTTTMEECYGLYPTPKSMIPIFAVAGVAGLLVIGLTIFTILKLRRRKDEGFVPVAKC</sequence>
<accession>A0AAJ7XE38</accession>
<name>A0AAJ7XE38_PETMA</name>
<feature type="transmembrane region" description="Helical" evidence="1">
    <location>
        <begin position="245"/>
        <end position="268"/>
    </location>
</feature>
<keyword evidence="2" id="KW-0732">Signal</keyword>
<reference evidence="4" key="1">
    <citation type="submission" date="2025-08" db="UniProtKB">
        <authorList>
            <consortium name="RefSeq"/>
        </authorList>
    </citation>
    <scope>IDENTIFICATION</scope>
    <source>
        <tissue evidence="4">Sperm</tissue>
    </source>
</reference>
<keyword evidence="1" id="KW-1133">Transmembrane helix</keyword>
<feature type="signal peptide" evidence="2">
    <location>
        <begin position="1"/>
        <end position="22"/>
    </location>
</feature>
<gene>
    <name evidence="4" type="primary">LOC116954411</name>
</gene>
<feature type="chain" id="PRO_5042539228" evidence="2">
    <location>
        <begin position="23"/>
        <end position="284"/>
    </location>
</feature>
<evidence type="ECO:0000313" key="4">
    <source>
        <dbReference type="RefSeq" id="XP_032830797.1"/>
    </source>
</evidence>
<evidence type="ECO:0000256" key="1">
    <source>
        <dbReference type="SAM" id="Phobius"/>
    </source>
</evidence>
<dbReference type="RefSeq" id="XP_032830797.1">
    <property type="nucleotide sequence ID" value="XM_032974906.1"/>
</dbReference>
<organism evidence="3 4">
    <name type="scientific">Petromyzon marinus</name>
    <name type="common">Sea lamprey</name>
    <dbReference type="NCBI Taxonomy" id="7757"/>
    <lineage>
        <taxon>Eukaryota</taxon>
        <taxon>Metazoa</taxon>
        <taxon>Chordata</taxon>
        <taxon>Craniata</taxon>
        <taxon>Vertebrata</taxon>
        <taxon>Cyclostomata</taxon>
        <taxon>Hyperoartia</taxon>
        <taxon>Petromyzontiformes</taxon>
        <taxon>Petromyzontidae</taxon>
        <taxon>Petromyzon</taxon>
    </lineage>
</organism>
<keyword evidence="3" id="KW-1185">Reference proteome</keyword>
<proteinExistence type="predicted"/>
<protein>
    <submittedName>
        <fullName evidence="4">Uncharacterized protein LOC116954411</fullName>
    </submittedName>
</protein>
<dbReference type="GeneID" id="116954411"/>
<keyword evidence="1" id="KW-0472">Membrane</keyword>
<evidence type="ECO:0000313" key="3">
    <source>
        <dbReference type="Proteomes" id="UP001318040"/>
    </source>
</evidence>
<dbReference type="AlphaFoldDB" id="A0AAJ7XE38"/>